<comment type="cofactor">
    <cofactor evidence="1 19">
        <name>Mg(2+)</name>
        <dbReference type="ChEBI" id="CHEBI:18420"/>
    </cofactor>
</comment>
<keyword evidence="21" id="KW-1185">Reference proteome</keyword>
<feature type="transmembrane region" description="Helical" evidence="19">
    <location>
        <begin position="120"/>
        <end position="143"/>
    </location>
</feature>
<keyword evidence="13 19" id="KW-0472">Membrane</keyword>
<organism evidence="20 21">
    <name type="scientific">Caenispirillum salinarum AK4</name>
    <dbReference type="NCBI Taxonomy" id="1238182"/>
    <lineage>
        <taxon>Bacteria</taxon>
        <taxon>Pseudomonadati</taxon>
        <taxon>Pseudomonadota</taxon>
        <taxon>Alphaproteobacteria</taxon>
        <taxon>Rhodospirillales</taxon>
        <taxon>Novispirillaceae</taxon>
        <taxon>Caenispirillum</taxon>
    </lineage>
</organism>
<gene>
    <name evidence="19" type="primary">cobS</name>
    <name evidence="20" type="ORF">C882_2642</name>
</gene>
<comment type="function">
    <text evidence="14 19">Joins adenosylcobinamide-GDP and alpha-ribazole to generate adenosylcobalamin (Ado-cobalamin). Also synthesizes adenosylcobalamin 5'-phosphate from adenosylcobinamide-GDP and alpha-ribazole 5'-phosphate.</text>
</comment>
<dbReference type="STRING" id="1238182.C882_2642"/>
<evidence type="ECO:0000256" key="10">
    <source>
        <dbReference type="ARBA" id="ARBA00022692"/>
    </source>
</evidence>
<dbReference type="PATRIC" id="fig|1238182.3.peg.602"/>
<comment type="caution">
    <text evidence="20">The sequence shown here is derived from an EMBL/GenBank/DDBJ whole genome shotgun (WGS) entry which is preliminary data.</text>
</comment>
<dbReference type="GO" id="GO:0008818">
    <property type="term" value="F:cobalamin 5'-phosphate synthase activity"/>
    <property type="evidence" value="ECO:0007669"/>
    <property type="project" value="UniProtKB-UniRule"/>
</dbReference>
<name>K9HQK7_9PROT</name>
<dbReference type="GO" id="GO:0009236">
    <property type="term" value="P:cobalamin biosynthetic process"/>
    <property type="evidence" value="ECO:0007669"/>
    <property type="project" value="UniProtKB-UniRule"/>
</dbReference>
<evidence type="ECO:0000256" key="2">
    <source>
        <dbReference type="ARBA" id="ARBA00004651"/>
    </source>
</evidence>
<feature type="transmembrane region" description="Helical" evidence="19">
    <location>
        <begin position="193"/>
        <end position="226"/>
    </location>
</feature>
<dbReference type="GO" id="GO:0051073">
    <property type="term" value="F:adenosylcobinamide-GDP ribazoletransferase activity"/>
    <property type="evidence" value="ECO:0007669"/>
    <property type="project" value="UniProtKB-UniRule"/>
</dbReference>
<evidence type="ECO:0000256" key="11">
    <source>
        <dbReference type="ARBA" id="ARBA00022842"/>
    </source>
</evidence>
<evidence type="ECO:0000256" key="15">
    <source>
        <dbReference type="ARBA" id="ARBA00032605"/>
    </source>
</evidence>
<protein>
    <recommendedName>
        <fullName evidence="6 19">Adenosylcobinamide-GDP ribazoletransferase</fullName>
        <ecNumber evidence="5 19">2.7.8.26</ecNumber>
    </recommendedName>
    <alternativeName>
        <fullName evidence="16 19">Cobalamin synthase</fullName>
    </alternativeName>
    <alternativeName>
        <fullName evidence="15 19">Cobalamin-5'-phosphate synthase</fullName>
    </alternativeName>
</protein>
<feature type="transmembrane region" description="Helical" evidence="19">
    <location>
        <begin position="150"/>
        <end position="173"/>
    </location>
</feature>
<comment type="subcellular location">
    <subcellularLocation>
        <location evidence="2 19">Cell membrane</location>
        <topology evidence="2 19">Multi-pass membrane protein</topology>
    </subcellularLocation>
</comment>
<dbReference type="EC" id="2.7.8.26" evidence="5 19"/>
<evidence type="ECO:0000256" key="1">
    <source>
        <dbReference type="ARBA" id="ARBA00001946"/>
    </source>
</evidence>
<reference evidence="20 21" key="1">
    <citation type="journal article" date="2013" name="Genome Announc.">
        <title>Draft Genome Sequence of an Alphaproteobacterium, Caenispirillum salinarum AK4(T), Isolated from a Solar Saltern.</title>
        <authorList>
            <person name="Khatri I."/>
            <person name="Singh A."/>
            <person name="Korpole S."/>
            <person name="Pinnaka A.K."/>
            <person name="Subramanian S."/>
        </authorList>
    </citation>
    <scope>NUCLEOTIDE SEQUENCE [LARGE SCALE GENOMIC DNA]</scope>
    <source>
        <strain evidence="20 21">AK4</strain>
    </source>
</reference>
<dbReference type="InterPro" id="IPR003805">
    <property type="entry name" value="CobS"/>
</dbReference>
<comment type="similarity">
    <text evidence="4 19">Belongs to the CobS family.</text>
</comment>
<feature type="transmembrane region" description="Helical" evidence="19">
    <location>
        <begin position="73"/>
        <end position="91"/>
    </location>
</feature>
<comment type="catalytic activity">
    <reaction evidence="17 19">
        <text>alpha-ribazole + adenosylcob(III)inamide-GDP = adenosylcob(III)alamin + GMP + H(+)</text>
        <dbReference type="Rhea" id="RHEA:16049"/>
        <dbReference type="ChEBI" id="CHEBI:10329"/>
        <dbReference type="ChEBI" id="CHEBI:15378"/>
        <dbReference type="ChEBI" id="CHEBI:18408"/>
        <dbReference type="ChEBI" id="CHEBI:58115"/>
        <dbReference type="ChEBI" id="CHEBI:60487"/>
        <dbReference type="EC" id="2.7.8.26"/>
    </reaction>
</comment>
<dbReference type="PANTHER" id="PTHR34148:SF1">
    <property type="entry name" value="ADENOSYLCOBINAMIDE-GDP RIBAZOLETRANSFERASE"/>
    <property type="match status" value="1"/>
</dbReference>
<evidence type="ECO:0000256" key="18">
    <source>
        <dbReference type="ARBA" id="ARBA00049504"/>
    </source>
</evidence>
<evidence type="ECO:0000256" key="14">
    <source>
        <dbReference type="ARBA" id="ARBA00025228"/>
    </source>
</evidence>
<dbReference type="UniPathway" id="UPA00148">
    <property type="reaction ID" value="UER00238"/>
</dbReference>
<proteinExistence type="inferred from homology"/>
<evidence type="ECO:0000256" key="5">
    <source>
        <dbReference type="ARBA" id="ARBA00013200"/>
    </source>
</evidence>
<evidence type="ECO:0000313" key="21">
    <source>
        <dbReference type="Proteomes" id="UP000009881"/>
    </source>
</evidence>
<dbReference type="Pfam" id="PF02654">
    <property type="entry name" value="CobS"/>
    <property type="match status" value="1"/>
</dbReference>
<keyword evidence="12 19" id="KW-1133">Transmembrane helix</keyword>
<evidence type="ECO:0000256" key="6">
    <source>
        <dbReference type="ARBA" id="ARBA00015850"/>
    </source>
</evidence>
<evidence type="ECO:0000313" key="20">
    <source>
        <dbReference type="EMBL" id="EKV32563.1"/>
    </source>
</evidence>
<evidence type="ECO:0000256" key="8">
    <source>
        <dbReference type="ARBA" id="ARBA00022573"/>
    </source>
</evidence>
<comment type="catalytic activity">
    <reaction evidence="18 19">
        <text>alpha-ribazole 5'-phosphate + adenosylcob(III)inamide-GDP = adenosylcob(III)alamin 5'-phosphate + GMP + H(+)</text>
        <dbReference type="Rhea" id="RHEA:23560"/>
        <dbReference type="ChEBI" id="CHEBI:15378"/>
        <dbReference type="ChEBI" id="CHEBI:57918"/>
        <dbReference type="ChEBI" id="CHEBI:58115"/>
        <dbReference type="ChEBI" id="CHEBI:60487"/>
        <dbReference type="ChEBI" id="CHEBI:60493"/>
        <dbReference type="EC" id="2.7.8.26"/>
    </reaction>
</comment>
<evidence type="ECO:0000256" key="7">
    <source>
        <dbReference type="ARBA" id="ARBA00022475"/>
    </source>
</evidence>
<dbReference type="AlphaFoldDB" id="K9HQK7"/>
<accession>K9HQK7</accession>
<evidence type="ECO:0000256" key="16">
    <source>
        <dbReference type="ARBA" id="ARBA00032853"/>
    </source>
</evidence>
<keyword evidence="8 19" id="KW-0169">Cobalamin biosynthesis</keyword>
<evidence type="ECO:0000256" key="9">
    <source>
        <dbReference type="ARBA" id="ARBA00022679"/>
    </source>
</evidence>
<dbReference type="PANTHER" id="PTHR34148">
    <property type="entry name" value="ADENOSYLCOBINAMIDE-GDP RIBAZOLETRANSFERASE"/>
    <property type="match status" value="1"/>
</dbReference>
<keyword evidence="9 19" id="KW-0808">Transferase</keyword>
<evidence type="ECO:0000256" key="3">
    <source>
        <dbReference type="ARBA" id="ARBA00004663"/>
    </source>
</evidence>
<evidence type="ECO:0000256" key="4">
    <source>
        <dbReference type="ARBA" id="ARBA00010561"/>
    </source>
</evidence>
<comment type="pathway">
    <text evidence="3 19">Cofactor biosynthesis; adenosylcobalamin biosynthesis; adenosylcobalamin from cob(II)yrinate a,c-diamide: step 7/7.</text>
</comment>
<evidence type="ECO:0000256" key="19">
    <source>
        <dbReference type="HAMAP-Rule" id="MF_00719"/>
    </source>
</evidence>
<evidence type="ECO:0000256" key="12">
    <source>
        <dbReference type="ARBA" id="ARBA00022989"/>
    </source>
</evidence>
<dbReference type="Proteomes" id="UP000009881">
    <property type="component" value="Unassembled WGS sequence"/>
</dbReference>
<dbReference type="HAMAP" id="MF_00719">
    <property type="entry name" value="CobS"/>
    <property type="match status" value="1"/>
</dbReference>
<keyword evidence="7 19" id="KW-1003">Cell membrane</keyword>
<evidence type="ECO:0000256" key="17">
    <source>
        <dbReference type="ARBA" id="ARBA00048623"/>
    </source>
</evidence>
<dbReference type="GO" id="GO:0005886">
    <property type="term" value="C:plasma membrane"/>
    <property type="evidence" value="ECO:0007669"/>
    <property type="project" value="UniProtKB-SubCell"/>
</dbReference>
<dbReference type="eggNOG" id="COG0368">
    <property type="taxonomic scope" value="Bacteria"/>
</dbReference>
<keyword evidence="10 19" id="KW-0812">Transmembrane</keyword>
<sequence>MIMASNPPPAGRMGEAHLAFVFLTRLPLPRLTDAAARAPVGLASWAFPLVGLAVGLAGALALWGAALAGLPPLVGALAALAVTVALTGALHEDGLGDVADGFGGGHTRERKLEIMRDSRVGSYGVLALLFSVAFRAGALAALLETGGPSAAGAALIAAMGMSRAAIPLTMVLLPPARPDGLGAAAGSPGALRLGVALALAGAASAVLLPAATLAPVFALALLAVLLTTGLARRQVGGHTGDVLGAVEQVAQATVLLTLSALAGA</sequence>
<evidence type="ECO:0000256" key="13">
    <source>
        <dbReference type="ARBA" id="ARBA00023136"/>
    </source>
</evidence>
<keyword evidence="11 19" id="KW-0460">Magnesium</keyword>
<dbReference type="EMBL" id="ANHY01000003">
    <property type="protein sequence ID" value="EKV32563.1"/>
    <property type="molecule type" value="Genomic_DNA"/>
</dbReference>
<feature type="transmembrane region" description="Helical" evidence="19">
    <location>
        <begin position="44"/>
        <end position="66"/>
    </location>
</feature>